<comment type="caution">
    <text evidence="2">The sequence shown here is derived from an EMBL/GenBank/DDBJ whole genome shotgun (WGS) entry which is preliminary data.</text>
</comment>
<evidence type="ECO:0000313" key="2">
    <source>
        <dbReference type="EMBL" id="PPK65508.1"/>
    </source>
</evidence>
<dbReference type="OrthoDB" id="5405892at2"/>
<dbReference type="RefSeq" id="WP_104425201.1">
    <property type="nucleotide sequence ID" value="NZ_PTIY01000020.1"/>
</dbReference>
<keyword evidence="3" id="KW-1185">Reference proteome</keyword>
<dbReference type="AlphaFoldDB" id="A0A2S6GJV2"/>
<dbReference type="PROSITE" id="PS51257">
    <property type="entry name" value="PROKAR_LIPOPROTEIN"/>
    <property type="match status" value="1"/>
</dbReference>
<dbReference type="InterPro" id="IPR007450">
    <property type="entry name" value="BamE_dom"/>
</dbReference>
<evidence type="ECO:0000313" key="3">
    <source>
        <dbReference type="Proteomes" id="UP000238071"/>
    </source>
</evidence>
<dbReference type="GO" id="GO:0019867">
    <property type="term" value="C:outer membrane"/>
    <property type="evidence" value="ECO:0007669"/>
    <property type="project" value="InterPro"/>
</dbReference>
<evidence type="ECO:0000259" key="1">
    <source>
        <dbReference type="Pfam" id="PF04355"/>
    </source>
</evidence>
<feature type="domain" description="Outer membrane protein assembly factor BamE" evidence="1">
    <location>
        <begin position="44"/>
        <end position="106"/>
    </location>
</feature>
<protein>
    <submittedName>
        <fullName evidence="2">SmpA/OmlA family protein</fullName>
    </submittedName>
</protein>
<dbReference type="Proteomes" id="UP000238071">
    <property type="component" value="Unassembled WGS sequence"/>
</dbReference>
<organism evidence="2 3">
    <name type="scientific">Methylobacter tundripaludum</name>
    <dbReference type="NCBI Taxonomy" id="173365"/>
    <lineage>
        <taxon>Bacteria</taxon>
        <taxon>Pseudomonadati</taxon>
        <taxon>Pseudomonadota</taxon>
        <taxon>Gammaproteobacteria</taxon>
        <taxon>Methylococcales</taxon>
        <taxon>Methylococcaceae</taxon>
        <taxon>Methylobacter</taxon>
    </lineage>
</organism>
<reference evidence="2 3" key="1">
    <citation type="submission" date="2018-02" db="EMBL/GenBank/DDBJ databases">
        <title>Subsurface microbial communities from deep shales in Ohio and West Virginia, USA.</title>
        <authorList>
            <person name="Wrighton K."/>
        </authorList>
    </citation>
    <scope>NUCLEOTIDE SEQUENCE [LARGE SCALE GENOMIC DNA]</scope>
    <source>
        <strain evidence="2 3">OWC-G53F</strain>
    </source>
</reference>
<proteinExistence type="predicted"/>
<sequence>MKIDCLDSVHISGLLRKILGGLAMAMFLSASGCATVGHEFPTGQVSSIKIGETTQNDIYTTFGNPWRTGLDNGLKTWTYGSYFYTLFGDGSSEDLVIKFDKRGVVASFVFNSSKRSK</sequence>
<name>A0A2S6GJV2_9GAMM</name>
<dbReference type="EMBL" id="PTIY01000020">
    <property type="protein sequence ID" value="PPK65508.1"/>
    <property type="molecule type" value="Genomic_DNA"/>
</dbReference>
<accession>A0A2S6GJV2</accession>
<gene>
    <name evidence="2" type="ORF">B0F88_12020</name>
</gene>
<dbReference type="Pfam" id="PF04355">
    <property type="entry name" value="BamE"/>
    <property type="match status" value="1"/>
</dbReference>